<dbReference type="GO" id="GO:0005886">
    <property type="term" value="C:plasma membrane"/>
    <property type="evidence" value="ECO:0007669"/>
    <property type="project" value="UniProtKB-SubCell"/>
</dbReference>
<dbReference type="PANTHER" id="PTHR30183:SF9">
    <property type="entry name" value="THIAMINE TRANSPORT SYSTEM PERMEASE PROTEIN THIP"/>
    <property type="match status" value="1"/>
</dbReference>
<proteinExistence type="predicted"/>
<evidence type="ECO:0000259" key="8">
    <source>
        <dbReference type="PROSITE" id="PS50928"/>
    </source>
</evidence>
<evidence type="ECO:0000256" key="4">
    <source>
        <dbReference type="ARBA" id="ARBA00022692"/>
    </source>
</evidence>
<keyword evidence="3" id="KW-1003">Cell membrane</keyword>
<comment type="subcellular location">
    <subcellularLocation>
        <location evidence="1">Cell membrane</location>
        <topology evidence="1">Multi-pass membrane protein</topology>
    </subcellularLocation>
</comment>
<feature type="transmembrane region" description="Helical" evidence="7">
    <location>
        <begin position="32"/>
        <end position="56"/>
    </location>
</feature>
<feature type="transmembrane region" description="Helical" evidence="7">
    <location>
        <begin position="307"/>
        <end position="331"/>
    </location>
</feature>
<dbReference type="InterPro" id="IPR035906">
    <property type="entry name" value="MetI-like_sf"/>
</dbReference>
<feature type="transmembrane region" description="Helical" evidence="7">
    <location>
        <begin position="76"/>
        <end position="102"/>
    </location>
</feature>
<dbReference type="SUPFAM" id="SSF161098">
    <property type="entry name" value="MetI-like"/>
    <property type="match status" value="2"/>
</dbReference>
<dbReference type="Gene3D" id="1.10.3720.10">
    <property type="entry name" value="MetI-like"/>
    <property type="match status" value="2"/>
</dbReference>
<feature type="transmembrane region" description="Helical" evidence="7">
    <location>
        <begin position="404"/>
        <end position="426"/>
    </location>
</feature>
<organism evidence="9">
    <name type="scientific">uncultured Thiotrichaceae bacterium</name>
    <dbReference type="NCBI Taxonomy" id="298394"/>
    <lineage>
        <taxon>Bacteria</taxon>
        <taxon>Pseudomonadati</taxon>
        <taxon>Pseudomonadota</taxon>
        <taxon>Gammaproteobacteria</taxon>
        <taxon>Thiotrichales</taxon>
        <taxon>Thiotrichaceae</taxon>
        <taxon>environmental samples</taxon>
    </lineage>
</organism>
<feature type="domain" description="ABC transmembrane type-1" evidence="8">
    <location>
        <begin position="347"/>
        <end position="554"/>
    </location>
</feature>
<evidence type="ECO:0000256" key="3">
    <source>
        <dbReference type="ARBA" id="ARBA00022475"/>
    </source>
</evidence>
<feature type="transmembrane region" description="Helical" evidence="7">
    <location>
        <begin position="114"/>
        <end position="136"/>
    </location>
</feature>
<keyword evidence="5 7" id="KW-1133">Transmembrane helix</keyword>
<evidence type="ECO:0000256" key="2">
    <source>
        <dbReference type="ARBA" id="ARBA00022448"/>
    </source>
</evidence>
<sequence length="558" mass="62307">MQKNVRAGLKTGALLRPINRRCMHFFTLPGRLLGVLGYSALLLITLPTIVAFYALIGFGGDGVAWELLSDSYFHAILYFSLKQAVLSAGLSVMLAWPVARALYYLPDLYGRRAFLALCLLCFVLPTLILITGLVALLGRSGWLVPLLGEDWNLYGLHGILLAHIFLNMPFAVRALFLQLQGIPDSSWRLAAQLKITGRQRFALIEWPAIKGRLLVLSGFVFVLCFNSFAVVLALGGGPQATTLEVAIYQSLKYDFNIPEALTLAWVQLLIAGSLFFLMARFGAMAWLSPDTASRSFMPRVPKATRVVLYLVYMLAWCFLLLPLLALMPGLLALDAEKWLGLNVFWPTVTTLVLGITAAALALLLTYLLLWPLRQARINSQLMQMSGRHNSINGYSRLQWSLEWLATHNLVAPAMVLSVGLYVFFLTRINVDQWGIVLVALLNTVVIIPFAVQQMRPRLLQFDDQYQRLCASLKLSTGQRLQIEWPWMKQVLISTFALVLLLAMGDVAIFSIFGNGDWMTLPWLIYSYAGTYRIPEASLAAVILLVVCGLIVMLFERNN</sequence>
<evidence type="ECO:0000256" key="6">
    <source>
        <dbReference type="ARBA" id="ARBA00023136"/>
    </source>
</evidence>
<dbReference type="InterPro" id="IPR000515">
    <property type="entry name" value="MetI-like"/>
</dbReference>
<dbReference type="AlphaFoldDB" id="A0A6S6T114"/>
<feature type="transmembrane region" description="Helical" evidence="7">
    <location>
        <begin position="156"/>
        <end position="176"/>
    </location>
</feature>
<feature type="transmembrane region" description="Helical" evidence="7">
    <location>
        <begin position="432"/>
        <end position="451"/>
    </location>
</feature>
<dbReference type="PROSITE" id="PS50928">
    <property type="entry name" value="ABC_TM1"/>
    <property type="match status" value="2"/>
</dbReference>
<feature type="transmembrane region" description="Helical" evidence="7">
    <location>
        <begin position="343"/>
        <end position="369"/>
    </location>
</feature>
<evidence type="ECO:0000256" key="5">
    <source>
        <dbReference type="ARBA" id="ARBA00022989"/>
    </source>
</evidence>
<keyword evidence="6 7" id="KW-0472">Membrane</keyword>
<evidence type="ECO:0000256" key="1">
    <source>
        <dbReference type="ARBA" id="ARBA00004651"/>
    </source>
</evidence>
<evidence type="ECO:0000256" key="7">
    <source>
        <dbReference type="SAM" id="Phobius"/>
    </source>
</evidence>
<dbReference type="PANTHER" id="PTHR30183">
    <property type="entry name" value="MOLYBDENUM TRANSPORT SYSTEM PERMEASE PROTEIN MODB"/>
    <property type="match status" value="1"/>
</dbReference>
<name>A0A6S6T114_9GAMM</name>
<evidence type="ECO:0000313" key="9">
    <source>
        <dbReference type="EMBL" id="CAA6814461.1"/>
    </source>
</evidence>
<keyword evidence="2" id="KW-0813">Transport</keyword>
<feature type="transmembrane region" description="Helical" evidence="7">
    <location>
        <begin position="264"/>
        <end position="287"/>
    </location>
</feature>
<dbReference type="EMBL" id="CACVAV010000235">
    <property type="protein sequence ID" value="CAA6814461.1"/>
    <property type="molecule type" value="Genomic_DNA"/>
</dbReference>
<feature type="transmembrane region" description="Helical" evidence="7">
    <location>
        <begin position="213"/>
        <end position="234"/>
    </location>
</feature>
<feature type="domain" description="ABC transmembrane type-1" evidence="8">
    <location>
        <begin position="77"/>
        <end position="278"/>
    </location>
</feature>
<keyword evidence="4 7" id="KW-0812">Transmembrane</keyword>
<feature type="transmembrane region" description="Helical" evidence="7">
    <location>
        <begin position="533"/>
        <end position="554"/>
    </location>
</feature>
<reference evidence="9" key="1">
    <citation type="submission" date="2020-01" db="EMBL/GenBank/DDBJ databases">
        <authorList>
            <person name="Meier V. D."/>
            <person name="Meier V D."/>
        </authorList>
    </citation>
    <scope>NUCLEOTIDE SEQUENCE</scope>
    <source>
        <strain evidence="9">HLG_WM_MAG_08</strain>
    </source>
</reference>
<gene>
    <name evidence="9" type="ORF">HELGO_WM43308</name>
</gene>
<protein>
    <submittedName>
        <fullName evidence="9">Thiamin ABC transporter, transmembrane component</fullName>
    </submittedName>
</protein>
<dbReference type="GO" id="GO:0055085">
    <property type="term" value="P:transmembrane transport"/>
    <property type="evidence" value="ECO:0007669"/>
    <property type="project" value="InterPro"/>
</dbReference>
<accession>A0A6S6T114</accession>
<feature type="transmembrane region" description="Helical" evidence="7">
    <location>
        <begin position="490"/>
        <end position="513"/>
    </location>
</feature>